<protein>
    <submittedName>
        <fullName evidence="1">Uncharacterized protein</fullName>
    </submittedName>
</protein>
<accession>A0AAU6R5H7</accession>
<evidence type="ECO:0000313" key="1">
    <source>
        <dbReference type="EMBL" id="WZE63519.1"/>
    </source>
</evidence>
<sequence>MATTPNYTLNLRSYRKPGSDRYGEFPGYARFTGPQQRVGEINQLLLTYTEWEALGSPRSITIEVKAAAQ</sequence>
<proteinExistence type="predicted"/>
<dbReference type="EMBL" id="OR756649">
    <property type="protein sequence ID" value="WZE63519.1"/>
    <property type="molecule type" value="Genomic_DNA"/>
</dbReference>
<reference evidence="1" key="1">
    <citation type="submission" date="2023-10" db="EMBL/GenBank/DDBJ databases">
        <title>Two new lytic phages for Micrococcus sp. strain 1402.</title>
        <authorList>
            <person name="Petrzik K."/>
        </authorList>
    </citation>
    <scope>NUCLEOTIDE SEQUENCE</scope>
</reference>
<name>A0AAU6R5H7_9CAUD</name>
<organism evidence="1">
    <name type="scientific">Micrococcus phage Kurnik</name>
    <dbReference type="NCBI Taxonomy" id="3092208"/>
    <lineage>
        <taxon>Viruses</taxon>
        <taxon>Duplodnaviria</taxon>
        <taxon>Heunggongvirae</taxon>
        <taxon>Uroviricota</taxon>
        <taxon>Caudoviricetes</taxon>
    </lineage>
</organism>